<reference evidence="3 4" key="1">
    <citation type="journal article" date="2016" name="Nat. Commun.">
        <title>Thousands of microbial genomes shed light on interconnected biogeochemical processes in an aquifer system.</title>
        <authorList>
            <person name="Anantharaman K."/>
            <person name="Brown C.T."/>
            <person name="Hug L.A."/>
            <person name="Sharon I."/>
            <person name="Castelle C.J."/>
            <person name="Probst A.J."/>
            <person name="Thomas B.C."/>
            <person name="Singh A."/>
            <person name="Wilkins M.J."/>
            <person name="Karaoz U."/>
            <person name="Brodie E.L."/>
            <person name="Williams K.H."/>
            <person name="Hubbard S.S."/>
            <person name="Banfield J.F."/>
        </authorList>
    </citation>
    <scope>NUCLEOTIDE SEQUENCE [LARGE SCALE GENOMIC DNA]</scope>
</reference>
<dbReference type="Gene3D" id="3.60.120.10">
    <property type="entry name" value="Anthranilate synthase"/>
    <property type="match status" value="1"/>
</dbReference>
<organism evidence="3 4">
    <name type="scientific">Candidatus Muproteobacteria bacterium RBG_16_65_31</name>
    <dbReference type="NCBI Taxonomy" id="1817759"/>
    <lineage>
        <taxon>Bacteria</taxon>
        <taxon>Pseudomonadati</taxon>
        <taxon>Pseudomonadota</taxon>
        <taxon>Candidatus Muproteobacteria</taxon>
    </lineage>
</organism>
<dbReference type="InterPro" id="IPR006805">
    <property type="entry name" value="Anth_synth_I_N"/>
</dbReference>
<dbReference type="Pfam" id="PF04715">
    <property type="entry name" value="Anth_synt_I_N"/>
    <property type="match status" value="1"/>
</dbReference>
<dbReference type="InterPro" id="IPR005801">
    <property type="entry name" value="ADC_synthase"/>
</dbReference>
<evidence type="ECO:0000259" key="2">
    <source>
        <dbReference type="Pfam" id="PF04715"/>
    </source>
</evidence>
<feature type="domain" description="Chorismate-utilising enzyme C-terminal" evidence="1">
    <location>
        <begin position="183"/>
        <end position="438"/>
    </location>
</feature>
<evidence type="ECO:0000313" key="3">
    <source>
        <dbReference type="EMBL" id="OGI44156.1"/>
    </source>
</evidence>
<dbReference type="NCBIfam" id="NF006563">
    <property type="entry name" value="PRK09070.1"/>
    <property type="match status" value="1"/>
</dbReference>
<feature type="domain" description="Anthranilate synthase component I N-terminal" evidence="2">
    <location>
        <begin position="8"/>
        <end position="140"/>
    </location>
</feature>
<dbReference type="EMBL" id="MFST01000077">
    <property type="protein sequence ID" value="OGI44156.1"/>
    <property type="molecule type" value="Genomic_DNA"/>
</dbReference>
<dbReference type="SUPFAM" id="SSF56322">
    <property type="entry name" value="ADC synthase"/>
    <property type="match status" value="1"/>
</dbReference>
<dbReference type="Pfam" id="PF00425">
    <property type="entry name" value="Chorismate_bind"/>
    <property type="match status" value="1"/>
</dbReference>
<protein>
    <submittedName>
        <fullName evidence="3">Aminodeoxychorismate synthase, component I</fullName>
    </submittedName>
</protein>
<dbReference type="NCBIfam" id="TIGR01824">
    <property type="entry name" value="PabB-clade2"/>
    <property type="match status" value="1"/>
</dbReference>
<dbReference type="InterPro" id="IPR019999">
    <property type="entry name" value="Anth_synth_I-like"/>
</dbReference>
<comment type="caution">
    <text evidence="3">The sequence shown here is derived from an EMBL/GenBank/DDBJ whole genome shotgun (WGS) entry which is preliminary data.</text>
</comment>
<evidence type="ECO:0000259" key="1">
    <source>
        <dbReference type="Pfam" id="PF00425"/>
    </source>
</evidence>
<dbReference type="Proteomes" id="UP000179344">
    <property type="component" value="Unassembled WGS sequence"/>
</dbReference>
<dbReference type="AlphaFoldDB" id="A0A1F6TGF3"/>
<gene>
    <name evidence="3" type="ORF">A2V92_01325</name>
</gene>
<accession>A0A1F6TGF3</accession>
<proteinExistence type="predicted"/>
<sequence length="450" mass="48782">MAAFPDLTLLHQLRPERYPHLLESVAHGAAQARYDILFAFPQQTLALTAADLLTGSGGDHGRGDFLEAFERDWRREAARVGAAGGDELPFTGGWFVFLGYETAAQIEPRLAGIARDPTLPVACATRFPAAIIRDHARRLTHLVCEPGGAREWLAPMQADLRALRAPPAAPPPAAAEIAEDEPADFIRGVERVQEYIAAGDVYQVNLSRAWRARLRAPAAAADLYRRLRAANPAPFAGLMTFPGGRAVISSSPERLVEVRAGTARTRPIAGTYPRSADPVRDQALARALLLHPKERAEHVMLIDLERNDLGRICRTGTVTAAEFMTLESYRHVHHIVSEVRGELRPGITPAQVLRAVFPGGTITGCPKLRCMQIIAELERGPRGAYTGSMGYINHDGSMDLNILIRTLVQNGDEVSLRAGAGIVADSVPQRELEETRAKARGLLAALGIAA</sequence>
<evidence type="ECO:0000313" key="4">
    <source>
        <dbReference type="Proteomes" id="UP000179344"/>
    </source>
</evidence>
<dbReference type="GO" id="GO:0000162">
    <property type="term" value="P:L-tryptophan biosynthetic process"/>
    <property type="evidence" value="ECO:0007669"/>
    <property type="project" value="TreeGrafter"/>
</dbReference>
<dbReference type="PRINTS" id="PR00095">
    <property type="entry name" value="ANTSNTHASEI"/>
</dbReference>
<dbReference type="InterPro" id="IPR010118">
    <property type="entry name" value="Para-NH2Bz/anthranilate_synth"/>
</dbReference>
<name>A0A1F6TGF3_9PROT</name>
<dbReference type="PANTHER" id="PTHR11236:SF9">
    <property type="entry name" value="ANTHRANILATE SYNTHASE COMPONENT 1"/>
    <property type="match status" value="1"/>
</dbReference>
<dbReference type="InterPro" id="IPR015890">
    <property type="entry name" value="Chorismate_C"/>
</dbReference>
<dbReference type="PANTHER" id="PTHR11236">
    <property type="entry name" value="AMINOBENZOATE/ANTHRANILATE SYNTHASE"/>
    <property type="match status" value="1"/>
</dbReference>